<protein>
    <submittedName>
        <fullName evidence="2">Minor tail protein</fullName>
    </submittedName>
</protein>
<sequence>MIEAPSSHASGWNPLKAAAYMDDAVDREASRMQDGRHVTVRVFDKVYELAGFANDYIEIEFSIERNKAGGLSMILPGDSEIRDHLFSNPDGADAVVPIVVDTLGAQWTGQVTEASILIDENGVETIEISAIHDWDWCSSVAMWPSPFAPLIAQFPKRMMGIGPSHTVIATFYMANLLRLQLPLWRIPSLQDLLNPSKWFNLGNAFFPVAFKPVNPLVDKTKWCAVSARMQMGDELFEQVLKDGGLSLTATLFIPGEHEQPFGKWLKLTRPTIVLDVEDHTGVTGPTGTVIDGMLWWITELLDDGISAILTKNPDQSGVDGDLVRDDKLGTITNLLGFKQARPKAIWLDGEYSGILDGRVDIHKPMCRDVIIGGRSPGWVNSAIDIGIQQLLNFVGMYLGVGGLSALYQGQLSDVFMAWQRFTDAGRAKRAGPYLKHERVYSNGSSAYTVSGLMEGIGGVFDTRGYTSKTITVRDGAPFLYGVDVRVGEIVGFELDGTIWTDYLTKATFRDSREERSHWEMTIGDGSAEEADGVKAHRKLATAFGMIKDLATDVGVGDLGLEIF</sequence>
<evidence type="ECO:0000259" key="1">
    <source>
        <dbReference type="Pfam" id="PF14594"/>
    </source>
</evidence>
<dbReference type="RefSeq" id="YP_009274459.1">
    <property type="nucleotide sequence ID" value="NC_030917.1"/>
</dbReference>
<proteinExistence type="predicted"/>
<name>A0A166Y911_9CAUD</name>
<dbReference type="Proteomes" id="UP000204609">
    <property type="component" value="Segment"/>
</dbReference>
<organism evidence="2 3">
    <name type="scientific">Gordonia phage OneUp</name>
    <dbReference type="NCBI Taxonomy" id="1838074"/>
    <lineage>
        <taxon>Viruses</taxon>
        <taxon>Duplodnaviria</taxon>
        <taxon>Heunggongvirae</taxon>
        <taxon>Uroviricota</taxon>
        <taxon>Caudoviricetes</taxon>
        <taxon>Oneupvirus</taxon>
        <taxon>Oneupvirus oneup</taxon>
    </lineage>
</organism>
<keyword evidence="3" id="KW-1185">Reference proteome</keyword>
<dbReference type="GeneID" id="28800500"/>
<dbReference type="KEGG" id="vg:28800500"/>
<accession>A0A166Y911</accession>
<dbReference type="OrthoDB" id="1419at10239"/>
<dbReference type="Pfam" id="PF14594">
    <property type="entry name" value="Sipho_Gp37"/>
    <property type="match status" value="1"/>
</dbReference>
<dbReference type="EMBL" id="KU998245">
    <property type="protein sequence ID" value="ANA86377.1"/>
    <property type="molecule type" value="Genomic_DNA"/>
</dbReference>
<dbReference type="InterPro" id="IPR029432">
    <property type="entry name" value="Gp28/Gp37-like_dom"/>
</dbReference>
<feature type="domain" description="Gp28/Gp37-like" evidence="1">
    <location>
        <begin position="39"/>
        <end position="524"/>
    </location>
</feature>
<gene>
    <name evidence="2" type="primary">42</name>
    <name evidence="2" type="ORF">PBI_ONEUP_42</name>
</gene>
<evidence type="ECO:0000313" key="2">
    <source>
        <dbReference type="EMBL" id="ANA86377.1"/>
    </source>
</evidence>
<evidence type="ECO:0000313" key="3">
    <source>
        <dbReference type="Proteomes" id="UP000204609"/>
    </source>
</evidence>
<reference evidence="3" key="1">
    <citation type="submission" date="2016-03" db="EMBL/GenBank/DDBJ databases">
        <authorList>
            <person name="Ploux O."/>
        </authorList>
    </citation>
    <scope>NUCLEOTIDE SEQUENCE [LARGE SCALE GENOMIC DNA]</scope>
</reference>